<proteinExistence type="predicted"/>
<keyword evidence="2" id="KW-0808">Transferase</keyword>
<keyword evidence="3" id="KW-1185">Reference proteome</keyword>
<dbReference type="PANTHER" id="PTHR12526">
    <property type="entry name" value="GLYCOSYLTRANSFERASE"/>
    <property type="match status" value="1"/>
</dbReference>
<dbReference type="PANTHER" id="PTHR12526:SF630">
    <property type="entry name" value="GLYCOSYLTRANSFERASE"/>
    <property type="match status" value="1"/>
</dbReference>
<reference evidence="2 3" key="1">
    <citation type="submission" date="2024-05" db="EMBL/GenBank/DDBJ databases">
        <authorList>
            <person name="Duchaud E."/>
        </authorList>
    </citation>
    <scope>NUCLEOTIDE SEQUENCE [LARGE SCALE GENOMIC DNA]</scope>
    <source>
        <strain evidence="2">Ena-SAMPLE-TAB-13-05-2024-13:56:06:370-140305</strain>
    </source>
</reference>
<organism evidence="2 3">
    <name type="scientific">Tenacibaculum vairaonense</name>
    <dbReference type="NCBI Taxonomy" id="3137860"/>
    <lineage>
        <taxon>Bacteria</taxon>
        <taxon>Pseudomonadati</taxon>
        <taxon>Bacteroidota</taxon>
        <taxon>Flavobacteriia</taxon>
        <taxon>Flavobacteriales</taxon>
        <taxon>Flavobacteriaceae</taxon>
        <taxon>Tenacibaculum</taxon>
    </lineage>
</organism>
<dbReference type="Gene3D" id="3.40.50.2000">
    <property type="entry name" value="Glycogen Phosphorylase B"/>
    <property type="match status" value="2"/>
</dbReference>
<dbReference type="CDD" id="cd03801">
    <property type="entry name" value="GT4_PimA-like"/>
    <property type="match status" value="1"/>
</dbReference>
<protein>
    <submittedName>
        <fullName evidence="2">Glycosyltransferase, family GT4</fullName>
        <ecNumber evidence="2">2.4.1.-</ecNumber>
    </submittedName>
</protein>
<dbReference type="Pfam" id="PF00534">
    <property type="entry name" value="Glycos_transf_1"/>
    <property type="match status" value="1"/>
</dbReference>
<comment type="caution">
    <text evidence="2">The sequence shown here is derived from an EMBL/GenBank/DDBJ whole genome shotgun (WGS) entry which is preliminary data.</text>
</comment>
<name>A0ABM9PJF5_9FLAO</name>
<dbReference type="RefSeq" id="WP_348737559.1">
    <property type="nucleotide sequence ID" value="NZ_CAXJRC010000009.1"/>
</dbReference>
<evidence type="ECO:0000313" key="3">
    <source>
        <dbReference type="Proteomes" id="UP001497602"/>
    </source>
</evidence>
<dbReference type="SUPFAM" id="SSF53756">
    <property type="entry name" value="UDP-Glycosyltransferase/glycogen phosphorylase"/>
    <property type="match status" value="1"/>
</dbReference>
<feature type="domain" description="Glycosyl transferase family 1" evidence="1">
    <location>
        <begin position="168"/>
        <end position="331"/>
    </location>
</feature>
<dbReference type="EMBL" id="CAXJRC010000009">
    <property type="protein sequence ID" value="CAL2105742.1"/>
    <property type="molecule type" value="Genomic_DNA"/>
</dbReference>
<dbReference type="GO" id="GO:0016757">
    <property type="term" value="F:glycosyltransferase activity"/>
    <property type="evidence" value="ECO:0007669"/>
    <property type="project" value="UniProtKB-KW"/>
</dbReference>
<dbReference type="Proteomes" id="UP001497602">
    <property type="component" value="Unassembled WGS sequence"/>
</dbReference>
<evidence type="ECO:0000259" key="1">
    <source>
        <dbReference type="Pfam" id="PF00534"/>
    </source>
</evidence>
<dbReference type="InterPro" id="IPR001296">
    <property type="entry name" value="Glyco_trans_1"/>
</dbReference>
<evidence type="ECO:0000313" key="2">
    <source>
        <dbReference type="EMBL" id="CAL2105742.1"/>
    </source>
</evidence>
<sequence>MKIIHIITAFGIGGAEKLLLEVANIQVKEHDVHLIYLKPIDDLVSFLDKDVKIKRIGLSITTIKELKNYYRKVKPDIIHTHLSHADILGLWSAKKIPTKLFCTMHNIHFKKNYIDLFLFRIYRFLFTSRKIKPNVISISKAVEEHVISTLKVAQNNSFLLYNAIPVKREQIERENLTIDRVKLLFIGRLEKQKSLDTLLDAIAYLNNDKILLTIVGDGALRCFLEKKVDDLKLTDNVTFEGKQKNTSKFYENADIFILPSIWEGFGIVILEAFRAKVPVIASNIEGPSELIKNNVNGVLFEPKNHIQLAEKIKHLIDNKSLRQKIAENGYKSFSDEFEISNYVKKLNELYVKA</sequence>
<gene>
    <name evidence="2" type="ORF">T190115A13A_180071</name>
</gene>
<dbReference type="EC" id="2.4.1.-" evidence="2"/>
<accession>A0ABM9PJF5</accession>
<keyword evidence="2" id="KW-0328">Glycosyltransferase</keyword>